<evidence type="ECO:0000313" key="2">
    <source>
        <dbReference type="EMBL" id="GER90912.1"/>
    </source>
</evidence>
<name>A0A5J4KUM3_9CHLR</name>
<dbReference type="EMBL" id="BKZW01000003">
    <property type="protein sequence ID" value="GER90912.1"/>
    <property type="molecule type" value="Genomic_DNA"/>
</dbReference>
<proteinExistence type="predicted"/>
<reference evidence="2 3" key="1">
    <citation type="submission" date="2019-10" db="EMBL/GenBank/DDBJ databases">
        <title>Dictyobacter vulcani sp. nov., within the class Ktedonobacteria, isolated from soil of volcanic Mt. Zao.</title>
        <authorList>
            <person name="Zheng Y."/>
            <person name="Wang C.M."/>
            <person name="Sakai Y."/>
            <person name="Abe K."/>
            <person name="Yokota A."/>
            <person name="Yabe S."/>
        </authorList>
    </citation>
    <scope>NUCLEOTIDE SEQUENCE [LARGE SCALE GENOMIC DNA]</scope>
    <source>
        <strain evidence="2 3">W12</strain>
    </source>
</reference>
<comment type="caution">
    <text evidence="2">The sequence shown here is derived from an EMBL/GenBank/DDBJ whole genome shotgun (WGS) entry which is preliminary data.</text>
</comment>
<dbReference type="RefSeq" id="WP_151758619.1">
    <property type="nucleotide sequence ID" value="NZ_BKZW01000003.1"/>
</dbReference>
<dbReference type="AlphaFoldDB" id="A0A5J4KUM3"/>
<organism evidence="2 3">
    <name type="scientific">Dictyobacter vulcani</name>
    <dbReference type="NCBI Taxonomy" id="2607529"/>
    <lineage>
        <taxon>Bacteria</taxon>
        <taxon>Bacillati</taxon>
        <taxon>Chloroflexota</taxon>
        <taxon>Ktedonobacteria</taxon>
        <taxon>Ktedonobacterales</taxon>
        <taxon>Dictyobacteraceae</taxon>
        <taxon>Dictyobacter</taxon>
    </lineage>
</organism>
<gene>
    <name evidence="2" type="ORF">KDW_50740</name>
</gene>
<sequence length="131" mass="14031">MSEKKLFASTNAGKYAIGSAYGPDIVEGQVLKILLGGQWLSGRVRIRHNHDAAEHMGSAQSVDAYATSSLGKDDVVEASEESFPASDAPAWTDERSASPQSVANSKDTYYFVADKDGSIYDLAPGMQIQTQ</sequence>
<evidence type="ECO:0000313" key="3">
    <source>
        <dbReference type="Proteomes" id="UP000326912"/>
    </source>
</evidence>
<accession>A0A5J4KUM3</accession>
<protein>
    <submittedName>
        <fullName evidence="2">Uncharacterized protein</fullName>
    </submittedName>
</protein>
<evidence type="ECO:0000256" key="1">
    <source>
        <dbReference type="SAM" id="MobiDB-lite"/>
    </source>
</evidence>
<keyword evidence="3" id="KW-1185">Reference proteome</keyword>
<dbReference type="Proteomes" id="UP000326912">
    <property type="component" value="Unassembled WGS sequence"/>
</dbReference>
<feature type="region of interest" description="Disordered" evidence="1">
    <location>
        <begin position="76"/>
        <end position="102"/>
    </location>
</feature>